<keyword evidence="1" id="KW-0732">Signal</keyword>
<accession>A0A401GDL1</accession>
<evidence type="ECO:0000256" key="1">
    <source>
        <dbReference type="SAM" id="SignalP"/>
    </source>
</evidence>
<dbReference type="Gene3D" id="3.80.10.10">
    <property type="entry name" value="Ribonuclease Inhibitor"/>
    <property type="match status" value="1"/>
</dbReference>
<comment type="caution">
    <text evidence="2">The sequence shown here is derived from an EMBL/GenBank/DDBJ whole genome shotgun (WGS) entry which is preliminary data.</text>
</comment>
<dbReference type="InterPro" id="IPR032675">
    <property type="entry name" value="LRR_dom_sf"/>
</dbReference>
<keyword evidence="3" id="KW-1185">Reference proteome</keyword>
<sequence length="483" mass="55339">MSSSISLDLDVLFMITFLLSSKDALALSLTCRQIHSFAKQHALSSVRLTSTKQLGKFCDSMFDGAPSCWNWVRRLDVAMSAFDVKSEQKTAPWGNFSDVPRLAELITHALNLEFLSIDCVEFLLRKGSPIGDAIASLTSLEELELHEADSQAVEMLRGMRSGLRKLVLHRACSNQQPTPQIFVSILPFQNLQVLELAHSCWPKWMDMPWDERWRWPTVRVLRLKHSKLSMAQLVRAFPNVRKLSIRTVTLPRESETRCWDSLDYVYIGHGRPWTSTLDWDQRITCPVHSLEFEDNYKSNSEEQIVMVNTIRETTPRVLSVTIKSSDAKFWMSLMATGAARLRYLNLNLRLTPRKRGTHLAQWLEKIPLILSTLDIICIRVCITSRNLSRAAMTVRWPLRLATCLPSLRYIAIARKIGDVPCMAEDAFWSRVSGPVKERRLQPVATHVGVRVHTYLHAGDMEALARLDGAWFFFPLLVRRKRTH</sequence>
<evidence type="ECO:0008006" key="4">
    <source>
        <dbReference type="Google" id="ProtNLM"/>
    </source>
</evidence>
<dbReference type="InParanoid" id="A0A401GDL1"/>
<dbReference type="OrthoDB" id="2780918at2759"/>
<name>A0A401GDL1_9APHY</name>
<reference evidence="2 3" key="1">
    <citation type="journal article" date="2018" name="Sci. Rep.">
        <title>Genome sequence of the cauliflower mushroom Sparassis crispa (Hanabiratake) and its association with beneficial usage.</title>
        <authorList>
            <person name="Kiyama R."/>
            <person name="Furutani Y."/>
            <person name="Kawaguchi K."/>
            <person name="Nakanishi T."/>
        </authorList>
    </citation>
    <scope>NUCLEOTIDE SEQUENCE [LARGE SCALE GENOMIC DNA]</scope>
</reference>
<feature type="signal peptide" evidence="1">
    <location>
        <begin position="1"/>
        <end position="26"/>
    </location>
</feature>
<dbReference type="EMBL" id="BFAD01000002">
    <property type="protein sequence ID" value="GBE80266.1"/>
    <property type="molecule type" value="Genomic_DNA"/>
</dbReference>
<evidence type="ECO:0000313" key="3">
    <source>
        <dbReference type="Proteomes" id="UP000287166"/>
    </source>
</evidence>
<dbReference type="Proteomes" id="UP000287166">
    <property type="component" value="Unassembled WGS sequence"/>
</dbReference>
<dbReference type="RefSeq" id="XP_027611179.1">
    <property type="nucleotide sequence ID" value="XM_027755378.1"/>
</dbReference>
<feature type="chain" id="PRO_5019570795" description="F-box domain-containing protein" evidence="1">
    <location>
        <begin position="27"/>
        <end position="483"/>
    </location>
</feature>
<dbReference type="AlphaFoldDB" id="A0A401GDL1"/>
<proteinExistence type="predicted"/>
<protein>
    <recommendedName>
        <fullName evidence="4">F-box domain-containing protein</fullName>
    </recommendedName>
</protein>
<dbReference type="GeneID" id="38777183"/>
<evidence type="ECO:0000313" key="2">
    <source>
        <dbReference type="EMBL" id="GBE80266.1"/>
    </source>
</evidence>
<organism evidence="2 3">
    <name type="scientific">Sparassis crispa</name>
    <dbReference type="NCBI Taxonomy" id="139825"/>
    <lineage>
        <taxon>Eukaryota</taxon>
        <taxon>Fungi</taxon>
        <taxon>Dikarya</taxon>
        <taxon>Basidiomycota</taxon>
        <taxon>Agaricomycotina</taxon>
        <taxon>Agaricomycetes</taxon>
        <taxon>Polyporales</taxon>
        <taxon>Sparassidaceae</taxon>
        <taxon>Sparassis</taxon>
    </lineage>
</organism>
<dbReference type="SUPFAM" id="SSF52047">
    <property type="entry name" value="RNI-like"/>
    <property type="match status" value="1"/>
</dbReference>
<gene>
    <name evidence="2" type="ORF">SCP_0214830</name>
</gene>